<dbReference type="EMBL" id="JAYMFF010000002">
    <property type="protein sequence ID" value="MEC4175107.1"/>
    <property type="molecule type" value="Genomic_DNA"/>
</dbReference>
<evidence type="ECO:0000313" key="2">
    <source>
        <dbReference type="EMBL" id="MEC4175107.1"/>
    </source>
</evidence>
<dbReference type="PANTHER" id="PTHR34227">
    <property type="entry name" value="CHAPERONE PROTEIN YCDY"/>
    <property type="match status" value="1"/>
</dbReference>
<dbReference type="Gene3D" id="1.10.3480.10">
    <property type="entry name" value="TorD-like"/>
    <property type="match status" value="1"/>
</dbReference>
<keyword evidence="3" id="KW-1185">Reference proteome</keyword>
<accession>A0ABU6IF88</accession>
<proteinExistence type="predicted"/>
<dbReference type="Proteomes" id="UP001349994">
    <property type="component" value="Unassembled WGS sequence"/>
</dbReference>
<comment type="caution">
    <text evidence="2">The sequence shown here is derived from an EMBL/GenBank/DDBJ whole genome shotgun (WGS) entry which is preliminary data.</text>
</comment>
<dbReference type="InterPro" id="IPR036411">
    <property type="entry name" value="TorD-like_sf"/>
</dbReference>
<dbReference type="PANTHER" id="PTHR34227:SF1">
    <property type="entry name" value="DIMETHYL SULFOXIDE REDUCTASE CHAPERONE-RELATED"/>
    <property type="match status" value="1"/>
</dbReference>
<keyword evidence="1" id="KW-0143">Chaperone</keyword>
<dbReference type="InterPro" id="IPR020945">
    <property type="entry name" value="DMSO/NO3_reduct_chaperone"/>
</dbReference>
<dbReference type="RefSeq" id="WP_338208676.1">
    <property type="nucleotide sequence ID" value="NZ_JAYMFF010000002.1"/>
</dbReference>
<dbReference type="SUPFAM" id="SSF89155">
    <property type="entry name" value="TorD-like"/>
    <property type="match status" value="1"/>
</dbReference>
<dbReference type="InterPro" id="IPR050289">
    <property type="entry name" value="TorD/DmsD_chaperones"/>
</dbReference>
<evidence type="ECO:0000313" key="3">
    <source>
        <dbReference type="Proteomes" id="UP001349994"/>
    </source>
</evidence>
<name>A0ABU6IF88_9ACTN</name>
<gene>
    <name evidence="2" type="ORF">VIN30_01415</name>
</gene>
<organism evidence="2 3">
    <name type="scientific">Adlercreutzia wanghongyangiae</name>
    <dbReference type="NCBI Taxonomy" id="3111451"/>
    <lineage>
        <taxon>Bacteria</taxon>
        <taxon>Bacillati</taxon>
        <taxon>Actinomycetota</taxon>
        <taxon>Coriobacteriia</taxon>
        <taxon>Eggerthellales</taxon>
        <taxon>Eggerthellaceae</taxon>
        <taxon>Adlercreutzia</taxon>
    </lineage>
</organism>
<evidence type="ECO:0000256" key="1">
    <source>
        <dbReference type="ARBA" id="ARBA00023186"/>
    </source>
</evidence>
<sequence>MSETNGYAAVAYHSALSDWYSLLCYFLQAPSEEMIEQLGALSASGDVRSMASEAGVEAASLAEVLQELDELHRSVSEGRCGLSDIRQEYTRLFMHPKHPCVQPYESMFVDGERVAAGKQSAQPCLFVNPIAMNAVEHYKRAGFRVPGHELPADHMVVELEFASKMHCRLASLVHEASTADDGEAPRCSERFNGLSQQFSAFKEEHLLNWMPRFFERLSQEGRGPLYPCVGALGCVLMDAEGDQGA</sequence>
<dbReference type="Pfam" id="PF02613">
    <property type="entry name" value="Nitrate_red_del"/>
    <property type="match status" value="1"/>
</dbReference>
<protein>
    <submittedName>
        <fullName evidence="2">Molecular chaperone TorD family protein</fullName>
    </submittedName>
</protein>
<reference evidence="2 3" key="1">
    <citation type="submission" date="2024-01" db="EMBL/GenBank/DDBJ databases">
        <title>novel species in genus Adlercreutzia.</title>
        <authorList>
            <person name="Liu X."/>
        </authorList>
    </citation>
    <scope>NUCLEOTIDE SEQUENCE [LARGE SCALE GENOMIC DNA]</scope>
    <source>
        <strain evidence="2 3">R7</strain>
    </source>
</reference>